<gene>
    <name evidence="1" type="ORF">IQ247_05740</name>
</gene>
<evidence type="ECO:0000313" key="2">
    <source>
        <dbReference type="Proteomes" id="UP000620559"/>
    </source>
</evidence>
<dbReference type="RefSeq" id="WP_193917951.1">
    <property type="nucleotide sequence ID" value="NZ_JADEWL010000012.1"/>
</dbReference>
<reference evidence="1" key="1">
    <citation type="submission" date="2020-10" db="EMBL/GenBank/DDBJ databases">
        <authorList>
            <person name="Castelo-Branco R."/>
            <person name="Eusebio N."/>
            <person name="Adriana R."/>
            <person name="Vieira A."/>
            <person name="Brugerolle De Fraissinette N."/>
            <person name="Rezende De Castro R."/>
            <person name="Schneider M.P."/>
            <person name="Vasconcelos V."/>
            <person name="Leao P.N."/>
        </authorList>
    </citation>
    <scope>NUCLEOTIDE SEQUENCE</scope>
    <source>
        <strain evidence="1">LEGE 06105</strain>
    </source>
</reference>
<evidence type="ECO:0000313" key="1">
    <source>
        <dbReference type="EMBL" id="MBE9212217.1"/>
    </source>
</evidence>
<accession>A0A8J7K1S8</accession>
<protein>
    <submittedName>
        <fullName evidence="1">Uncharacterized protein</fullName>
    </submittedName>
</protein>
<dbReference type="AlphaFoldDB" id="A0A8J7K1S8"/>
<keyword evidence="2" id="KW-1185">Reference proteome</keyword>
<proteinExistence type="predicted"/>
<sequence>MGEYPELSRITSEAWIFTQNFQDAFTAIAKISGSLSVIIGNKYLPKI</sequence>
<dbReference type="Proteomes" id="UP000620559">
    <property type="component" value="Unassembled WGS sequence"/>
</dbReference>
<dbReference type="EMBL" id="JADEWL010000012">
    <property type="protein sequence ID" value="MBE9212217.1"/>
    <property type="molecule type" value="Genomic_DNA"/>
</dbReference>
<comment type="caution">
    <text evidence="1">The sequence shown here is derived from an EMBL/GenBank/DDBJ whole genome shotgun (WGS) entry which is preliminary data.</text>
</comment>
<name>A0A8J7K1S8_9CYAN</name>
<organism evidence="1 2">
    <name type="scientific">Plectonema cf. radiosum LEGE 06105</name>
    <dbReference type="NCBI Taxonomy" id="945769"/>
    <lineage>
        <taxon>Bacteria</taxon>
        <taxon>Bacillati</taxon>
        <taxon>Cyanobacteriota</taxon>
        <taxon>Cyanophyceae</taxon>
        <taxon>Oscillatoriophycideae</taxon>
        <taxon>Oscillatoriales</taxon>
        <taxon>Microcoleaceae</taxon>
        <taxon>Plectonema</taxon>
    </lineage>
</organism>